<dbReference type="PROSITE" id="PS51257">
    <property type="entry name" value="PROKAR_LIPOPROTEIN"/>
    <property type="match status" value="1"/>
</dbReference>
<gene>
    <name evidence="2" type="ORF">AKJ09_07061</name>
</gene>
<feature type="signal peptide" evidence="1">
    <location>
        <begin position="1"/>
        <end position="18"/>
    </location>
</feature>
<feature type="chain" id="PRO_5005466540" description="Lipoprotein" evidence="1">
    <location>
        <begin position="19"/>
        <end position="67"/>
    </location>
</feature>
<dbReference type="AlphaFoldDB" id="A0A0K1Q3R9"/>
<keyword evidence="1" id="KW-0732">Signal</keyword>
<keyword evidence="3" id="KW-1185">Reference proteome</keyword>
<dbReference type="Proteomes" id="UP000064967">
    <property type="component" value="Chromosome"/>
</dbReference>
<evidence type="ECO:0000313" key="3">
    <source>
        <dbReference type="Proteomes" id="UP000064967"/>
    </source>
</evidence>
<accession>A0A0K1Q3R9</accession>
<sequence>MLRSITASLLAFAFTVFGSGSQGCSSTTCETGCQGRYDECMDRAPPGAARSDCQAQYARCVEACNRN</sequence>
<evidence type="ECO:0008006" key="4">
    <source>
        <dbReference type="Google" id="ProtNLM"/>
    </source>
</evidence>
<organism evidence="2 3">
    <name type="scientific">Labilithrix luteola</name>
    <dbReference type="NCBI Taxonomy" id="1391654"/>
    <lineage>
        <taxon>Bacteria</taxon>
        <taxon>Pseudomonadati</taxon>
        <taxon>Myxococcota</taxon>
        <taxon>Polyangia</taxon>
        <taxon>Polyangiales</taxon>
        <taxon>Labilitrichaceae</taxon>
        <taxon>Labilithrix</taxon>
    </lineage>
</organism>
<name>A0A0K1Q3R9_9BACT</name>
<dbReference type="RefSeq" id="WP_146651696.1">
    <property type="nucleotide sequence ID" value="NZ_CP012333.1"/>
</dbReference>
<dbReference type="EMBL" id="CP012333">
    <property type="protein sequence ID" value="AKV00398.1"/>
    <property type="molecule type" value="Genomic_DNA"/>
</dbReference>
<evidence type="ECO:0000256" key="1">
    <source>
        <dbReference type="SAM" id="SignalP"/>
    </source>
</evidence>
<dbReference type="KEGG" id="llu:AKJ09_07061"/>
<proteinExistence type="predicted"/>
<reference evidence="2 3" key="1">
    <citation type="submission" date="2015-08" db="EMBL/GenBank/DDBJ databases">
        <authorList>
            <person name="Babu N.S."/>
            <person name="Beckwith C.J."/>
            <person name="Beseler K.G."/>
            <person name="Brison A."/>
            <person name="Carone J.V."/>
            <person name="Caskin T.P."/>
            <person name="Diamond M."/>
            <person name="Durham M.E."/>
            <person name="Foxe J.M."/>
            <person name="Go M."/>
            <person name="Henderson B.A."/>
            <person name="Jones I.B."/>
            <person name="McGettigan J.A."/>
            <person name="Micheletti S.J."/>
            <person name="Nasrallah M.E."/>
            <person name="Ortiz D."/>
            <person name="Piller C.R."/>
            <person name="Privatt S.R."/>
            <person name="Schneider S.L."/>
            <person name="Sharp S."/>
            <person name="Smith T.C."/>
            <person name="Stanton J.D."/>
            <person name="Ullery H.E."/>
            <person name="Wilson R.J."/>
            <person name="Serrano M.G."/>
            <person name="Buck G."/>
            <person name="Lee V."/>
            <person name="Wang Y."/>
            <person name="Carvalho R."/>
            <person name="Voegtly L."/>
            <person name="Shi R."/>
            <person name="Duckworth R."/>
            <person name="Johnson A."/>
            <person name="Loviza R."/>
            <person name="Walstead R."/>
            <person name="Shah Z."/>
            <person name="Kiflezghi M."/>
            <person name="Wade K."/>
            <person name="Ball S.L."/>
            <person name="Bradley K.W."/>
            <person name="Asai D.J."/>
            <person name="Bowman C.A."/>
            <person name="Russell D.A."/>
            <person name="Pope W.H."/>
            <person name="Jacobs-Sera D."/>
            <person name="Hendrix R.W."/>
            <person name="Hatfull G.F."/>
        </authorList>
    </citation>
    <scope>NUCLEOTIDE SEQUENCE [LARGE SCALE GENOMIC DNA]</scope>
    <source>
        <strain evidence="2 3">DSM 27648</strain>
    </source>
</reference>
<protein>
    <recommendedName>
        <fullName evidence="4">Lipoprotein</fullName>
    </recommendedName>
</protein>
<evidence type="ECO:0000313" key="2">
    <source>
        <dbReference type="EMBL" id="AKV00398.1"/>
    </source>
</evidence>